<dbReference type="EC" id="6.1.1.17" evidence="2"/>
<evidence type="ECO:0000256" key="1">
    <source>
        <dbReference type="ARBA" id="ARBA00007894"/>
    </source>
</evidence>
<comment type="caution">
    <text evidence="13">The sequence shown here is derived from an EMBL/GenBank/DDBJ whole genome shotgun (WGS) entry which is preliminary data.</text>
</comment>
<evidence type="ECO:0000256" key="3">
    <source>
        <dbReference type="ARBA" id="ARBA00022598"/>
    </source>
</evidence>
<evidence type="ECO:0000313" key="14">
    <source>
        <dbReference type="Proteomes" id="UP000038010"/>
    </source>
</evidence>
<dbReference type="PANTHER" id="PTHR43311">
    <property type="entry name" value="GLUTAMATE--TRNA LIGASE"/>
    <property type="match status" value="1"/>
</dbReference>
<feature type="compositionally biased region" description="Polar residues" evidence="10">
    <location>
        <begin position="564"/>
        <end position="583"/>
    </location>
</feature>
<feature type="domain" description="Glutamyl/glutaminyl-tRNA synthetase class Ib catalytic" evidence="11">
    <location>
        <begin position="57"/>
        <end position="368"/>
    </location>
</feature>
<evidence type="ECO:0000256" key="6">
    <source>
        <dbReference type="ARBA" id="ARBA00022917"/>
    </source>
</evidence>
<dbReference type="RefSeq" id="XP_017997679.1">
    <property type="nucleotide sequence ID" value="XM_018141803.1"/>
</dbReference>
<evidence type="ECO:0000256" key="10">
    <source>
        <dbReference type="SAM" id="MobiDB-lite"/>
    </source>
</evidence>
<keyword evidence="6 9" id="KW-0648">Protein biosynthesis</keyword>
<keyword evidence="14" id="KW-1185">Reference proteome</keyword>
<dbReference type="AlphaFoldDB" id="A0A0N1HQF1"/>
<dbReference type="STRING" id="1664694.A0A0N1HQF1"/>
<feature type="region of interest" description="Disordered" evidence="10">
    <location>
        <begin position="563"/>
        <end position="593"/>
    </location>
</feature>
<dbReference type="GO" id="GO:0005739">
    <property type="term" value="C:mitochondrion"/>
    <property type="evidence" value="ECO:0007669"/>
    <property type="project" value="TreeGrafter"/>
</dbReference>
<dbReference type="OrthoDB" id="428822at2759"/>
<dbReference type="HAMAP" id="MF_00022">
    <property type="entry name" value="Glu_tRNA_synth_type1"/>
    <property type="match status" value="1"/>
</dbReference>
<dbReference type="CDD" id="cd00808">
    <property type="entry name" value="GluRS_core"/>
    <property type="match status" value="1"/>
</dbReference>
<organism evidence="13 14">
    <name type="scientific">Cyphellophora attinorum</name>
    <dbReference type="NCBI Taxonomy" id="1664694"/>
    <lineage>
        <taxon>Eukaryota</taxon>
        <taxon>Fungi</taxon>
        <taxon>Dikarya</taxon>
        <taxon>Ascomycota</taxon>
        <taxon>Pezizomycotina</taxon>
        <taxon>Eurotiomycetes</taxon>
        <taxon>Chaetothyriomycetidae</taxon>
        <taxon>Chaetothyriales</taxon>
        <taxon>Cyphellophoraceae</taxon>
        <taxon>Cyphellophora</taxon>
    </lineage>
</organism>
<dbReference type="Proteomes" id="UP000038010">
    <property type="component" value="Unassembled WGS sequence"/>
</dbReference>
<dbReference type="GeneID" id="28733672"/>
<evidence type="ECO:0000259" key="12">
    <source>
        <dbReference type="Pfam" id="PF19269"/>
    </source>
</evidence>
<dbReference type="EMBL" id="LFJN01000022">
    <property type="protein sequence ID" value="KPI37716.1"/>
    <property type="molecule type" value="Genomic_DNA"/>
</dbReference>
<feature type="region of interest" description="Disordered" evidence="10">
    <location>
        <begin position="25"/>
        <end position="65"/>
    </location>
</feature>
<accession>A0A0N1HQF1</accession>
<evidence type="ECO:0000256" key="9">
    <source>
        <dbReference type="RuleBase" id="RU363037"/>
    </source>
</evidence>
<keyword evidence="4 9" id="KW-0547">Nucleotide-binding</keyword>
<dbReference type="InterPro" id="IPR000924">
    <property type="entry name" value="Glu/Gln-tRNA-synth"/>
</dbReference>
<dbReference type="InterPro" id="IPR033910">
    <property type="entry name" value="GluRS_core"/>
</dbReference>
<keyword evidence="7 9" id="KW-0030">Aminoacyl-tRNA synthetase</keyword>
<keyword evidence="5 9" id="KW-0067">ATP-binding</keyword>
<evidence type="ECO:0000256" key="4">
    <source>
        <dbReference type="ARBA" id="ARBA00022741"/>
    </source>
</evidence>
<dbReference type="GO" id="GO:0006424">
    <property type="term" value="P:glutamyl-tRNA aminoacylation"/>
    <property type="evidence" value="ECO:0007669"/>
    <property type="project" value="InterPro"/>
</dbReference>
<dbReference type="Pfam" id="PF00749">
    <property type="entry name" value="tRNA-synt_1c"/>
    <property type="match status" value="1"/>
</dbReference>
<dbReference type="InterPro" id="IPR020058">
    <property type="entry name" value="Glu/Gln-tRNA-synth_Ib_cat-dom"/>
</dbReference>
<dbReference type="VEuPathDB" id="FungiDB:AB675_187"/>
<evidence type="ECO:0000259" key="11">
    <source>
        <dbReference type="Pfam" id="PF00749"/>
    </source>
</evidence>
<sequence length="593" mass="66928">MRPRTAGSIRSSFWTCDSCRSSLSKRRVAQQPTHSVKRPLSSSQRLYRGKLPDTPARTRFAPSPTGNLHLGSIRTALFNYLLARKTKGQFLLRLEDTDQKRTLPVPKRSYIKIFSGLVYNGMKVGPVVGGPFGPYRQSERLHSYQAHLKGLVQSGHAYHCFCTPERLDELNRRRHDLGLELGYDRKCAAIDPEQAHDRAVAGEAHVVRFRAPDRWPRYNDLVFGNSGHGDKGNKKLYSDAPVWEDAILLKRDGFPTYHWANVCDDHDMNITHVVRGSEWMSSTPLHVAMYEAKSWKPPIYAHVPLLVDSNKQKLSKRNFDIDIASYQVRGIFKEALINFTALLGWSHQGKNDVFNLQELEEAFDLKITKGNTIVAFGKLQYLQEQHARRRISAGGEPFEQMIRDVSVALLERFGAGKVVNLVGKRDLRDVVANMLQADSLPYRSAAEFAEQCSIFAEVPRLSKPDVKDVELHKELSVAASTLTLVPDAEWTYQTHAESLKQLDFAKGPDADTADRKKWKTELYHYLRWALLDGARGPSMPHIMAILGRDICVERIARAAKETRLATQTESNASSRPDVTTTAFKSAAWPPTSP</sequence>
<evidence type="ECO:0000256" key="2">
    <source>
        <dbReference type="ARBA" id="ARBA00012835"/>
    </source>
</evidence>
<dbReference type="PRINTS" id="PR00987">
    <property type="entry name" value="TRNASYNTHGLU"/>
</dbReference>
<dbReference type="Pfam" id="PF19269">
    <property type="entry name" value="Anticodon_2"/>
    <property type="match status" value="1"/>
</dbReference>
<dbReference type="SUPFAM" id="SSF48163">
    <property type="entry name" value="An anticodon-binding domain of class I aminoacyl-tRNA synthetases"/>
    <property type="match status" value="1"/>
</dbReference>
<dbReference type="NCBIfam" id="TIGR00464">
    <property type="entry name" value="gltX_bact"/>
    <property type="match status" value="1"/>
</dbReference>
<feature type="compositionally biased region" description="Polar residues" evidence="10">
    <location>
        <begin position="30"/>
        <end position="45"/>
    </location>
</feature>
<proteinExistence type="inferred from homology"/>
<evidence type="ECO:0000313" key="13">
    <source>
        <dbReference type="EMBL" id="KPI37716.1"/>
    </source>
</evidence>
<dbReference type="InterPro" id="IPR014729">
    <property type="entry name" value="Rossmann-like_a/b/a_fold"/>
</dbReference>
<dbReference type="InterPro" id="IPR008925">
    <property type="entry name" value="aa_tRNA-synth_I_cd-bd_sf"/>
</dbReference>
<dbReference type="SUPFAM" id="SSF52374">
    <property type="entry name" value="Nucleotidylyl transferase"/>
    <property type="match status" value="1"/>
</dbReference>
<dbReference type="PANTHER" id="PTHR43311:SF2">
    <property type="entry name" value="GLUTAMATE--TRNA LIGASE, MITOCHONDRIAL-RELATED"/>
    <property type="match status" value="1"/>
</dbReference>
<dbReference type="InterPro" id="IPR049940">
    <property type="entry name" value="GluQ/Sye"/>
</dbReference>
<dbReference type="GO" id="GO:0000049">
    <property type="term" value="F:tRNA binding"/>
    <property type="evidence" value="ECO:0007669"/>
    <property type="project" value="InterPro"/>
</dbReference>
<feature type="domain" description="Aminoacyl-tRNA synthetase class I anticodon-binding" evidence="12">
    <location>
        <begin position="446"/>
        <end position="558"/>
    </location>
</feature>
<dbReference type="GO" id="GO:0004818">
    <property type="term" value="F:glutamate-tRNA ligase activity"/>
    <property type="evidence" value="ECO:0007669"/>
    <property type="project" value="UniProtKB-EC"/>
</dbReference>
<dbReference type="InterPro" id="IPR045462">
    <property type="entry name" value="aa-tRNA-synth_I_cd-bd"/>
</dbReference>
<dbReference type="Gene3D" id="1.10.10.350">
    <property type="match status" value="1"/>
</dbReference>
<reference evidence="13 14" key="1">
    <citation type="submission" date="2015-06" db="EMBL/GenBank/DDBJ databases">
        <title>Draft genome of the ant-associated black yeast Phialophora attae CBS 131958.</title>
        <authorList>
            <person name="Moreno L.F."/>
            <person name="Stielow B.J."/>
            <person name="de Hoog S."/>
            <person name="Vicente V.A."/>
            <person name="Weiss V.A."/>
            <person name="de Vries M."/>
            <person name="Cruz L.M."/>
            <person name="Souza E.M."/>
        </authorList>
    </citation>
    <scope>NUCLEOTIDE SEQUENCE [LARGE SCALE GENOMIC DNA]</scope>
    <source>
        <strain evidence="13 14">CBS 131958</strain>
    </source>
</reference>
<evidence type="ECO:0000256" key="5">
    <source>
        <dbReference type="ARBA" id="ARBA00022840"/>
    </source>
</evidence>
<dbReference type="GO" id="GO:0008270">
    <property type="term" value="F:zinc ion binding"/>
    <property type="evidence" value="ECO:0007669"/>
    <property type="project" value="InterPro"/>
</dbReference>
<evidence type="ECO:0000256" key="7">
    <source>
        <dbReference type="ARBA" id="ARBA00023146"/>
    </source>
</evidence>
<gene>
    <name evidence="13" type="ORF">AB675_187</name>
</gene>
<dbReference type="InterPro" id="IPR004527">
    <property type="entry name" value="Glu-tRNA-ligase_bac/mito"/>
</dbReference>
<comment type="similarity">
    <text evidence="1">Belongs to the class-I aminoacyl-tRNA synthetase family. Glutamate--tRNA ligase type 1 subfamily.</text>
</comment>
<dbReference type="GO" id="GO:0005524">
    <property type="term" value="F:ATP binding"/>
    <property type="evidence" value="ECO:0007669"/>
    <property type="project" value="UniProtKB-KW"/>
</dbReference>
<name>A0A0N1HQF1_9EURO</name>
<dbReference type="Gene3D" id="3.40.50.620">
    <property type="entry name" value="HUPs"/>
    <property type="match status" value="1"/>
</dbReference>
<protein>
    <recommendedName>
        <fullName evidence="2">glutamate--tRNA ligase</fullName>
        <ecNumber evidence="2">6.1.1.17</ecNumber>
    </recommendedName>
    <alternativeName>
        <fullName evidence="8">Glutamyl-tRNA synthetase</fullName>
    </alternativeName>
</protein>
<dbReference type="InterPro" id="IPR020751">
    <property type="entry name" value="aa-tRNA-synth_I_codon-bd_sub2"/>
</dbReference>
<keyword evidence="3 9" id="KW-0436">Ligase</keyword>
<evidence type="ECO:0000256" key="8">
    <source>
        <dbReference type="ARBA" id="ARBA00030865"/>
    </source>
</evidence>